<gene>
    <name evidence="2" type="ORF">FIBSPDRAFT_900180</name>
</gene>
<feature type="region of interest" description="Disordered" evidence="1">
    <location>
        <begin position="1"/>
        <end position="71"/>
    </location>
</feature>
<dbReference type="EMBL" id="KV417691">
    <property type="protein sequence ID" value="KZP09846.1"/>
    <property type="molecule type" value="Genomic_DNA"/>
</dbReference>
<evidence type="ECO:0000313" key="3">
    <source>
        <dbReference type="Proteomes" id="UP000076532"/>
    </source>
</evidence>
<keyword evidence="3" id="KW-1185">Reference proteome</keyword>
<feature type="compositionally biased region" description="Low complexity" evidence="1">
    <location>
        <begin position="55"/>
        <end position="66"/>
    </location>
</feature>
<evidence type="ECO:0000256" key="1">
    <source>
        <dbReference type="SAM" id="MobiDB-lite"/>
    </source>
</evidence>
<reference evidence="2 3" key="1">
    <citation type="journal article" date="2016" name="Mol. Biol. Evol.">
        <title>Comparative Genomics of Early-Diverging Mushroom-Forming Fungi Provides Insights into the Origins of Lignocellulose Decay Capabilities.</title>
        <authorList>
            <person name="Nagy L.G."/>
            <person name="Riley R."/>
            <person name="Tritt A."/>
            <person name="Adam C."/>
            <person name="Daum C."/>
            <person name="Floudas D."/>
            <person name="Sun H."/>
            <person name="Yadav J.S."/>
            <person name="Pangilinan J."/>
            <person name="Larsson K.H."/>
            <person name="Matsuura K."/>
            <person name="Barry K."/>
            <person name="Labutti K."/>
            <person name="Kuo R."/>
            <person name="Ohm R.A."/>
            <person name="Bhattacharya S.S."/>
            <person name="Shirouzu T."/>
            <person name="Yoshinaga Y."/>
            <person name="Martin F.M."/>
            <person name="Grigoriev I.V."/>
            <person name="Hibbett D.S."/>
        </authorList>
    </citation>
    <scope>NUCLEOTIDE SEQUENCE [LARGE SCALE GENOMIC DNA]</scope>
    <source>
        <strain evidence="2 3">CBS 109695</strain>
    </source>
</reference>
<dbReference type="Proteomes" id="UP000076532">
    <property type="component" value="Unassembled WGS sequence"/>
</dbReference>
<feature type="compositionally biased region" description="Basic and acidic residues" evidence="1">
    <location>
        <begin position="33"/>
        <end position="42"/>
    </location>
</feature>
<name>A0A165YRP8_9AGAM</name>
<evidence type="ECO:0000313" key="2">
    <source>
        <dbReference type="EMBL" id="KZP09846.1"/>
    </source>
</evidence>
<proteinExistence type="predicted"/>
<accession>A0A165YRP8</accession>
<sequence>MSSKTSIAKKWPGTRLLKPVSSGWGHSNEAGNEEAHEGKLESPKAACREPPTQPSSPADNLSSLSSGRPKHLTPDVPLRLHVTICRLHRNLPLHLFSDYRPCVSIPANPQSHLSHWVELRPINSDKHTIPDVALEPVYLYMAPHPSESVNRIPEQTPEPQSPWIELHPIDIYGHDIPGVTLDLTFLNFGLHGFEEDAESIPDKIPKLQSHRIDLCPIDEYPRPIPKILLEPLSLLLDLLPLED</sequence>
<organism evidence="2 3">
    <name type="scientific">Athelia psychrophila</name>
    <dbReference type="NCBI Taxonomy" id="1759441"/>
    <lineage>
        <taxon>Eukaryota</taxon>
        <taxon>Fungi</taxon>
        <taxon>Dikarya</taxon>
        <taxon>Basidiomycota</taxon>
        <taxon>Agaricomycotina</taxon>
        <taxon>Agaricomycetes</taxon>
        <taxon>Agaricomycetidae</taxon>
        <taxon>Atheliales</taxon>
        <taxon>Atheliaceae</taxon>
        <taxon>Athelia</taxon>
    </lineage>
</organism>
<dbReference type="AlphaFoldDB" id="A0A165YRP8"/>
<protein>
    <submittedName>
        <fullName evidence="2">Uncharacterized protein</fullName>
    </submittedName>
</protein>